<dbReference type="InterPro" id="IPR006076">
    <property type="entry name" value="FAD-dep_OxRdtase"/>
</dbReference>
<evidence type="ECO:0000259" key="2">
    <source>
        <dbReference type="Pfam" id="PF01266"/>
    </source>
</evidence>
<dbReference type="EMBL" id="JAJBZT010000007">
    <property type="protein sequence ID" value="MCB6184527.1"/>
    <property type="molecule type" value="Genomic_DNA"/>
</dbReference>
<dbReference type="InterPro" id="IPR036188">
    <property type="entry name" value="FAD/NAD-bd_sf"/>
</dbReference>
<dbReference type="Pfam" id="PF01266">
    <property type="entry name" value="DAO"/>
    <property type="match status" value="1"/>
</dbReference>
<comment type="caution">
    <text evidence="3">The sequence shown here is derived from an EMBL/GenBank/DDBJ whole genome shotgun (WGS) entry which is preliminary data.</text>
</comment>
<proteinExistence type="predicted"/>
<evidence type="ECO:0000313" key="3">
    <source>
        <dbReference type="EMBL" id="MCB6184527.1"/>
    </source>
</evidence>
<dbReference type="RefSeq" id="WP_227181337.1">
    <property type="nucleotide sequence ID" value="NZ_JAJBZT010000007.1"/>
</dbReference>
<dbReference type="Gene3D" id="3.30.9.10">
    <property type="entry name" value="D-Amino Acid Oxidase, subunit A, domain 2"/>
    <property type="match status" value="1"/>
</dbReference>
<gene>
    <name evidence="3" type="ORF">LIN78_13340</name>
</gene>
<protein>
    <submittedName>
        <fullName evidence="3">FAD-binding oxidoreductase</fullName>
    </submittedName>
</protein>
<accession>A0ABS8D8S8</accession>
<evidence type="ECO:0000313" key="4">
    <source>
        <dbReference type="Proteomes" id="UP001165395"/>
    </source>
</evidence>
<dbReference type="PANTHER" id="PTHR13847:SF281">
    <property type="entry name" value="FAD DEPENDENT OXIDOREDUCTASE DOMAIN-CONTAINING PROTEIN"/>
    <property type="match status" value="1"/>
</dbReference>
<dbReference type="PANTHER" id="PTHR13847">
    <property type="entry name" value="SARCOSINE DEHYDROGENASE-RELATED"/>
    <property type="match status" value="1"/>
</dbReference>
<keyword evidence="4" id="KW-1185">Reference proteome</keyword>
<reference evidence="3" key="1">
    <citation type="submission" date="2021-10" db="EMBL/GenBank/DDBJ databases">
        <title>The complete genome sequence of Leeia sp. TBRC 13508.</title>
        <authorList>
            <person name="Charoenyingcharoen P."/>
            <person name="Yukphan P."/>
        </authorList>
    </citation>
    <scope>NUCLEOTIDE SEQUENCE</scope>
    <source>
        <strain evidence="3">TBRC 13508</strain>
    </source>
</reference>
<feature type="domain" description="FAD dependent oxidoreductase" evidence="2">
    <location>
        <begin position="31"/>
        <end position="386"/>
    </location>
</feature>
<dbReference type="Proteomes" id="UP001165395">
    <property type="component" value="Unassembled WGS sequence"/>
</dbReference>
<sequence>MLGDKRSHGLWEASAPLPPETHALNQDLVVDVAIIGGGFTGCSAALHLAKRGMQVAVLEGNEIGFGGSGRNVGLVNAGMWVQPEDVMKELGEVYGNRLLTQLGAGPAYVYELVKHYEMQCEAVPNGTLHCAVGQSGLADIKAREKQWKALGAPVEVLSQEETAKRTGTDAYTGALLDKRAGTIQPLAYVRGLAKAAIKEGASLYSNTRVKRYSETGETYEVETENGYKIKAKWVVLATNAYSAEAWNLPKLREELVHLPYFNFATKPLNAEQKAKLLPGREGVWDTCEILTSYRYDQQDRLVFGSVGALRGMGASIHKEWAKRAMYKLFPYLKGVEFDYEWFGMIGMTPNALPRFHMPSKQVISFSGYNGRGISPGTVFGREIAKLILGDLDAKDMPLPLSTIDEASFRSVKEMYYEVGAQVAHAATARF</sequence>
<dbReference type="SUPFAM" id="SSF51905">
    <property type="entry name" value="FAD/NAD(P)-binding domain"/>
    <property type="match status" value="1"/>
</dbReference>
<evidence type="ECO:0000256" key="1">
    <source>
        <dbReference type="ARBA" id="ARBA00023002"/>
    </source>
</evidence>
<dbReference type="Gene3D" id="3.50.50.60">
    <property type="entry name" value="FAD/NAD(P)-binding domain"/>
    <property type="match status" value="1"/>
</dbReference>
<organism evidence="3 4">
    <name type="scientific">Leeia speluncae</name>
    <dbReference type="NCBI Taxonomy" id="2884804"/>
    <lineage>
        <taxon>Bacteria</taxon>
        <taxon>Pseudomonadati</taxon>
        <taxon>Pseudomonadota</taxon>
        <taxon>Betaproteobacteria</taxon>
        <taxon>Neisseriales</taxon>
        <taxon>Leeiaceae</taxon>
        <taxon>Leeia</taxon>
    </lineage>
</organism>
<keyword evidence="1" id="KW-0560">Oxidoreductase</keyword>
<name>A0ABS8D8S8_9NEIS</name>